<evidence type="ECO:0000313" key="4">
    <source>
        <dbReference type="Proteomes" id="UP000030687"/>
    </source>
</evidence>
<evidence type="ECO:0000313" key="3">
    <source>
        <dbReference type="EMBL" id="ESR43562.1"/>
    </source>
</evidence>
<evidence type="ECO:0000259" key="1">
    <source>
        <dbReference type="Pfam" id="PF05003"/>
    </source>
</evidence>
<dbReference type="STRING" id="85681.V4SS54"/>
<sequence>MSGKMVTETWFGSLRWISWKNTSETGKGGIGILAFEVASLMLKVVNMWHSLRENEVNGLREQIVNSVGIQKLVSDNAEYLMDLAVNEIIENFGNVAKSVARLGKRCTDPVYHCFEDFINDPLINHFEWFGWAYRLKKMERKVKKMEKFAAVMMQLCQELEVLAELEQTLRRMQANKADRVKLLESQQKVACQRQEVRNLREMSPWVRSYDYVVRLLVRSLFTILERTRHAFGNNQIVFIEGNSDCGHSKTKFLSRSHSFSAPIISSEFSSDKGVINSKQRRSLHQSDSGDGKLFHSKSKRLGHVGSFGGCITGVSDSLVVDSCKPAGSASMRYGDFYMKTIEKMERTHVGSLSSNNKLYSKLFTFSFKLGLLNAPPSTLGEAALALHYANIVVLIEKLASSPQMIGPDERDVLYNMLPMNIKTALRGRLKAYAKTLVSSAYDVSLAERWNLALTQILGWLSPLAHNMIRWQSERNFEKEDVVSRTNVLLVQTLHYANRAKTEAAITELLVGLNYVCRVGREVTETAVLKLSASKDRAIVCL</sequence>
<dbReference type="PANTHER" id="PTHR31371">
    <property type="entry name" value="BNAC09G50660D PROTEIN"/>
    <property type="match status" value="1"/>
</dbReference>
<dbReference type="Gramene" id="ESR43562">
    <property type="protein sequence ID" value="ESR43562"/>
    <property type="gene ID" value="CICLE_v10011435mg"/>
</dbReference>
<dbReference type="Pfam" id="PF11961">
    <property type="entry name" value="DUF3475"/>
    <property type="match status" value="1"/>
</dbReference>
<protein>
    <recommendedName>
        <fullName evidence="5">DUF668 domain-containing protein</fullName>
    </recommendedName>
</protein>
<dbReference type="eggNOG" id="ENOG502QQGE">
    <property type="taxonomic scope" value="Eukaryota"/>
</dbReference>
<organism evidence="3 4">
    <name type="scientific">Citrus clementina</name>
    <name type="common">Clementine</name>
    <name type="synonym">Citrus deliciosa x Citrus sinensis</name>
    <dbReference type="NCBI Taxonomy" id="85681"/>
    <lineage>
        <taxon>Eukaryota</taxon>
        <taxon>Viridiplantae</taxon>
        <taxon>Streptophyta</taxon>
        <taxon>Embryophyta</taxon>
        <taxon>Tracheophyta</taxon>
        <taxon>Spermatophyta</taxon>
        <taxon>Magnoliopsida</taxon>
        <taxon>eudicotyledons</taxon>
        <taxon>Gunneridae</taxon>
        <taxon>Pentapetalae</taxon>
        <taxon>rosids</taxon>
        <taxon>malvids</taxon>
        <taxon>Sapindales</taxon>
        <taxon>Rutaceae</taxon>
        <taxon>Aurantioideae</taxon>
        <taxon>Citrus</taxon>
    </lineage>
</organism>
<name>V4SS54_CITCL</name>
<dbReference type="PANTHER" id="PTHR31371:SF4">
    <property type="entry name" value="DUF668 DOMAIN-CONTAINING PROTEIN"/>
    <property type="match status" value="1"/>
</dbReference>
<dbReference type="OMA" id="SGWEYRW"/>
<dbReference type="EMBL" id="KI536861">
    <property type="protein sequence ID" value="ESR43562.1"/>
    <property type="molecule type" value="Genomic_DNA"/>
</dbReference>
<feature type="domain" description="DUF668" evidence="1">
    <location>
        <begin position="378"/>
        <end position="469"/>
    </location>
</feature>
<keyword evidence="4" id="KW-1185">Reference proteome</keyword>
<dbReference type="OrthoDB" id="2018987at2759"/>
<evidence type="ECO:0000259" key="2">
    <source>
        <dbReference type="Pfam" id="PF11961"/>
    </source>
</evidence>
<dbReference type="InterPro" id="IPR007700">
    <property type="entry name" value="DUF668"/>
</dbReference>
<dbReference type="Proteomes" id="UP000030687">
    <property type="component" value="Unassembled WGS sequence"/>
</dbReference>
<dbReference type="InParanoid" id="V4SS54"/>
<dbReference type="InterPro" id="IPR021864">
    <property type="entry name" value="DUF3475"/>
</dbReference>
<gene>
    <name evidence="3" type="ORF">CICLE_v10011435mg</name>
</gene>
<dbReference type="GO" id="GO:0045927">
    <property type="term" value="P:positive regulation of growth"/>
    <property type="evidence" value="ECO:0007669"/>
    <property type="project" value="InterPro"/>
</dbReference>
<accession>V4SS54</accession>
<reference evidence="3 4" key="1">
    <citation type="submission" date="2013-10" db="EMBL/GenBank/DDBJ databases">
        <authorList>
            <consortium name="International Citrus Genome Consortium"/>
            <person name="Jenkins J."/>
            <person name="Schmutz J."/>
            <person name="Prochnik S."/>
            <person name="Rokhsar D."/>
            <person name="Gmitter F."/>
            <person name="Ollitrault P."/>
            <person name="Machado M."/>
            <person name="Talon M."/>
            <person name="Wincker P."/>
            <person name="Jaillon O."/>
            <person name="Morgante M."/>
        </authorList>
    </citation>
    <scope>NUCLEOTIDE SEQUENCE</scope>
    <source>
        <strain evidence="4">cv. Clemenules</strain>
    </source>
</reference>
<proteinExistence type="predicted"/>
<dbReference type="Pfam" id="PF05003">
    <property type="entry name" value="DUF668"/>
    <property type="match status" value="1"/>
</dbReference>
<dbReference type="AlphaFoldDB" id="V4SS54"/>
<feature type="domain" description="DUF3475" evidence="2">
    <location>
        <begin position="32"/>
        <end position="88"/>
    </location>
</feature>
<dbReference type="KEGG" id="cic:CICLE_v10011435mg"/>
<evidence type="ECO:0008006" key="5">
    <source>
        <dbReference type="Google" id="ProtNLM"/>
    </source>
</evidence>